<dbReference type="Proteomes" id="UP000230161">
    <property type="component" value="Unassembled WGS sequence"/>
</dbReference>
<keyword evidence="3 5" id="KW-1133">Transmembrane helix</keyword>
<feature type="transmembrane region" description="Helical" evidence="5">
    <location>
        <begin position="44"/>
        <end position="65"/>
    </location>
</feature>
<dbReference type="GO" id="GO:0012505">
    <property type="term" value="C:endomembrane system"/>
    <property type="evidence" value="ECO:0007669"/>
    <property type="project" value="UniProtKB-SubCell"/>
</dbReference>
<comment type="subcellular location">
    <subcellularLocation>
        <location evidence="1">Endomembrane system</location>
        <topology evidence="1">Multi-pass membrane protein</topology>
    </subcellularLocation>
</comment>
<name>A0A2M9BW31_9MICO</name>
<organism evidence="7 8">
    <name type="scientific">Compostimonas suwonensis</name>
    <dbReference type="NCBI Taxonomy" id="1048394"/>
    <lineage>
        <taxon>Bacteria</taxon>
        <taxon>Bacillati</taxon>
        <taxon>Actinomycetota</taxon>
        <taxon>Actinomycetes</taxon>
        <taxon>Micrococcales</taxon>
        <taxon>Microbacteriaceae</taxon>
        <taxon>Compostimonas</taxon>
    </lineage>
</organism>
<keyword evidence="2 5" id="KW-0812">Transmembrane</keyword>
<feature type="transmembrane region" description="Helical" evidence="5">
    <location>
        <begin position="20"/>
        <end position="37"/>
    </location>
</feature>
<evidence type="ECO:0000256" key="2">
    <source>
        <dbReference type="ARBA" id="ARBA00022692"/>
    </source>
</evidence>
<keyword evidence="8" id="KW-1185">Reference proteome</keyword>
<dbReference type="InterPro" id="IPR003807">
    <property type="entry name" value="DUF202"/>
</dbReference>
<evidence type="ECO:0000256" key="3">
    <source>
        <dbReference type="ARBA" id="ARBA00022989"/>
    </source>
</evidence>
<protein>
    <submittedName>
        <fullName evidence="7">Uncharacterized membrane protein YidH (DUF202 family)</fullName>
    </submittedName>
</protein>
<evidence type="ECO:0000313" key="8">
    <source>
        <dbReference type="Proteomes" id="UP000230161"/>
    </source>
</evidence>
<gene>
    <name evidence="7" type="ORF">CLV54_1947</name>
</gene>
<keyword evidence="4 5" id="KW-0472">Membrane</keyword>
<evidence type="ECO:0000259" key="6">
    <source>
        <dbReference type="Pfam" id="PF02656"/>
    </source>
</evidence>
<feature type="domain" description="DUF202" evidence="6">
    <location>
        <begin position="12"/>
        <end position="72"/>
    </location>
</feature>
<sequence length="108" mass="11088">MDAATPPARDHGVQPERTALSWNRTALALVVNALLAIRSGWVGGFAGFTVVGAVLLLAAVAAVVYGTHRRRELDREPTRPVPPAAVLAAAGVTLLACAAGVASVLLVR</sequence>
<evidence type="ECO:0000313" key="7">
    <source>
        <dbReference type="EMBL" id="PJJ62151.1"/>
    </source>
</evidence>
<evidence type="ECO:0000256" key="4">
    <source>
        <dbReference type="ARBA" id="ARBA00023136"/>
    </source>
</evidence>
<evidence type="ECO:0000256" key="5">
    <source>
        <dbReference type="SAM" id="Phobius"/>
    </source>
</evidence>
<dbReference type="EMBL" id="PGFB01000003">
    <property type="protein sequence ID" value="PJJ62151.1"/>
    <property type="molecule type" value="Genomic_DNA"/>
</dbReference>
<dbReference type="Pfam" id="PF02656">
    <property type="entry name" value="DUF202"/>
    <property type="match status" value="1"/>
</dbReference>
<feature type="transmembrane region" description="Helical" evidence="5">
    <location>
        <begin position="85"/>
        <end position="107"/>
    </location>
</feature>
<reference evidence="7 8" key="1">
    <citation type="submission" date="2017-11" db="EMBL/GenBank/DDBJ databases">
        <title>Genomic Encyclopedia of Archaeal and Bacterial Type Strains, Phase II (KMG-II): From Individual Species to Whole Genera.</title>
        <authorList>
            <person name="Goeker M."/>
        </authorList>
    </citation>
    <scope>NUCLEOTIDE SEQUENCE [LARGE SCALE GENOMIC DNA]</scope>
    <source>
        <strain evidence="7 8">DSM 25625</strain>
    </source>
</reference>
<accession>A0A2M9BW31</accession>
<proteinExistence type="predicted"/>
<evidence type="ECO:0000256" key="1">
    <source>
        <dbReference type="ARBA" id="ARBA00004127"/>
    </source>
</evidence>
<dbReference type="AlphaFoldDB" id="A0A2M9BW31"/>
<comment type="caution">
    <text evidence="7">The sequence shown here is derived from an EMBL/GenBank/DDBJ whole genome shotgun (WGS) entry which is preliminary data.</text>
</comment>